<keyword evidence="5 10" id="KW-0732">Signal</keyword>
<comment type="similarity">
    <text evidence="2">Belongs to the plant LTP family.</text>
</comment>
<dbReference type="Gene3D" id="1.10.110.10">
    <property type="entry name" value="Plant lipid-transfer and hydrophobic proteins"/>
    <property type="match status" value="1"/>
</dbReference>
<gene>
    <name evidence="13" type="primary">LOC111015341</name>
</gene>
<dbReference type="Proteomes" id="UP000504603">
    <property type="component" value="Unplaced"/>
</dbReference>
<organism evidence="12 13">
    <name type="scientific">Momordica charantia</name>
    <name type="common">Bitter gourd</name>
    <name type="synonym">Balsam pear</name>
    <dbReference type="NCBI Taxonomy" id="3673"/>
    <lineage>
        <taxon>Eukaryota</taxon>
        <taxon>Viridiplantae</taxon>
        <taxon>Streptophyta</taxon>
        <taxon>Embryophyta</taxon>
        <taxon>Tracheophyta</taxon>
        <taxon>Spermatophyta</taxon>
        <taxon>Magnoliopsida</taxon>
        <taxon>eudicotyledons</taxon>
        <taxon>Gunneridae</taxon>
        <taxon>Pentapetalae</taxon>
        <taxon>rosids</taxon>
        <taxon>fabids</taxon>
        <taxon>Cucurbitales</taxon>
        <taxon>Cucurbitaceae</taxon>
        <taxon>Momordiceae</taxon>
        <taxon>Momordica</taxon>
    </lineage>
</organism>
<accession>A0A6J1CYC7</accession>
<dbReference type="SUPFAM" id="SSF47699">
    <property type="entry name" value="Bifunctional inhibitor/lipid-transfer protein/seed storage 2S albumin"/>
    <property type="match status" value="1"/>
</dbReference>
<evidence type="ECO:0000259" key="11">
    <source>
        <dbReference type="SMART" id="SM00499"/>
    </source>
</evidence>
<reference evidence="13" key="1">
    <citation type="submission" date="2025-08" db="UniProtKB">
        <authorList>
            <consortium name="RefSeq"/>
        </authorList>
    </citation>
    <scope>IDENTIFICATION</scope>
    <source>
        <strain evidence="13">OHB3-1</strain>
    </source>
</reference>
<dbReference type="GO" id="GO:0005886">
    <property type="term" value="C:plasma membrane"/>
    <property type="evidence" value="ECO:0007669"/>
    <property type="project" value="UniProtKB-SubCell"/>
</dbReference>
<dbReference type="InterPro" id="IPR036312">
    <property type="entry name" value="Bifun_inhib/LTP/seed_sf"/>
</dbReference>
<comment type="subcellular location">
    <subcellularLocation>
        <location evidence="1">Cell membrane</location>
        <topology evidence="1">Lipid-anchor</topology>
        <topology evidence="1">GPI-anchor</topology>
    </subcellularLocation>
</comment>
<evidence type="ECO:0000256" key="5">
    <source>
        <dbReference type="ARBA" id="ARBA00022729"/>
    </source>
</evidence>
<protein>
    <submittedName>
        <fullName evidence="13">Non-specific lipid-transfer protein-like protein At2g13820</fullName>
    </submittedName>
</protein>
<evidence type="ECO:0000256" key="6">
    <source>
        <dbReference type="ARBA" id="ARBA00023157"/>
    </source>
</evidence>
<feature type="chain" id="PRO_5026654786" evidence="10">
    <location>
        <begin position="23"/>
        <end position="194"/>
    </location>
</feature>
<evidence type="ECO:0000256" key="1">
    <source>
        <dbReference type="ARBA" id="ARBA00004609"/>
    </source>
</evidence>
<evidence type="ECO:0000256" key="2">
    <source>
        <dbReference type="ARBA" id="ARBA00009748"/>
    </source>
</evidence>
<feature type="compositionally biased region" description="Low complexity" evidence="9">
    <location>
        <begin position="117"/>
        <end position="130"/>
    </location>
</feature>
<evidence type="ECO:0000313" key="12">
    <source>
        <dbReference type="Proteomes" id="UP000504603"/>
    </source>
</evidence>
<dbReference type="CDD" id="cd00010">
    <property type="entry name" value="AAI_LTSS"/>
    <property type="match status" value="1"/>
</dbReference>
<feature type="compositionally biased region" description="Polar residues" evidence="9">
    <location>
        <begin position="146"/>
        <end position="167"/>
    </location>
</feature>
<dbReference type="InterPro" id="IPR043325">
    <property type="entry name" value="LTSS"/>
</dbReference>
<dbReference type="GO" id="GO:0098552">
    <property type="term" value="C:side of membrane"/>
    <property type="evidence" value="ECO:0007669"/>
    <property type="project" value="UniProtKB-KW"/>
</dbReference>
<keyword evidence="12" id="KW-1185">Reference proteome</keyword>
<sequence length="194" mass="19571">MGIIGSVVVVIVALNIRHQSLGQSLGCTTALISLSPCLNFVTGSSSNSSTPSSSCCSRLANVVQSQPQCLCSALNGGAAGGGVTINPTRALALPAACHLQTPPPSRCNDVSGSMARTTSPVSSPESSPTESFDDKEVVETPTTTTWEGSNFGSATASSSVPTTEGNPSNNGLSLISTPFYLIINGGVLLTALLI</sequence>
<dbReference type="OrthoDB" id="911994at2759"/>
<keyword evidence="6" id="KW-1015">Disulfide bond</keyword>
<dbReference type="InterPro" id="IPR016140">
    <property type="entry name" value="Bifunc_inhib/LTP/seed_store"/>
</dbReference>
<dbReference type="AlphaFoldDB" id="A0A6J1CYC7"/>
<dbReference type="Pfam" id="PF14368">
    <property type="entry name" value="LTP_2"/>
    <property type="match status" value="1"/>
</dbReference>
<dbReference type="FunFam" id="1.10.110.10:FF:000001">
    <property type="entry name" value="Bifunctional inhibitor/lipid-transfer protein/seed storage 2S albumin superfamily protein"/>
    <property type="match status" value="1"/>
</dbReference>
<feature type="region of interest" description="Disordered" evidence="9">
    <location>
        <begin position="107"/>
        <end position="167"/>
    </location>
</feature>
<evidence type="ECO:0000256" key="8">
    <source>
        <dbReference type="ARBA" id="ARBA00023288"/>
    </source>
</evidence>
<feature type="domain" description="Bifunctional inhibitor/plant lipid transfer protein/seed storage helical" evidence="11">
    <location>
        <begin position="27"/>
        <end position="107"/>
    </location>
</feature>
<dbReference type="PANTHER" id="PTHR33044">
    <property type="entry name" value="BIFUNCTIONAL INHIBITOR/LIPID-TRANSFER PROTEIN/SEED STORAGE 2S ALBUMIN SUPERFAMILY PROTEIN-RELATED"/>
    <property type="match status" value="1"/>
</dbReference>
<keyword evidence="7" id="KW-0325">Glycoprotein</keyword>
<dbReference type="KEGG" id="mcha:111015341"/>
<keyword evidence="8" id="KW-0449">Lipoprotein</keyword>
<dbReference type="GeneID" id="111015341"/>
<dbReference type="SMART" id="SM00499">
    <property type="entry name" value="AAI"/>
    <property type="match status" value="1"/>
</dbReference>
<name>A0A6J1CYC7_MOMCH</name>
<evidence type="ECO:0000256" key="4">
    <source>
        <dbReference type="ARBA" id="ARBA00022622"/>
    </source>
</evidence>
<proteinExistence type="inferred from homology"/>
<evidence type="ECO:0000256" key="7">
    <source>
        <dbReference type="ARBA" id="ARBA00023180"/>
    </source>
</evidence>
<evidence type="ECO:0000256" key="10">
    <source>
        <dbReference type="SAM" id="SignalP"/>
    </source>
</evidence>
<evidence type="ECO:0000313" key="13">
    <source>
        <dbReference type="RefSeq" id="XP_022146032.1"/>
    </source>
</evidence>
<keyword evidence="4" id="KW-0472">Membrane</keyword>
<evidence type="ECO:0000256" key="3">
    <source>
        <dbReference type="ARBA" id="ARBA00022475"/>
    </source>
</evidence>
<keyword evidence="4" id="KW-0336">GPI-anchor</keyword>
<feature type="signal peptide" evidence="10">
    <location>
        <begin position="1"/>
        <end position="22"/>
    </location>
</feature>
<evidence type="ECO:0000256" key="9">
    <source>
        <dbReference type="SAM" id="MobiDB-lite"/>
    </source>
</evidence>
<keyword evidence="3" id="KW-1003">Cell membrane</keyword>
<dbReference type="RefSeq" id="XP_022146032.1">
    <property type="nucleotide sequence ID" value="XM_022290340.1"/>
</dbReference>